<sequence>MPSLVTLKRLTAPPQAKAFFAKFLSMLCTKYPYLCLCLSLIVTTTSLALTTNNIRIIVPYGVGGGSDQHSRAMAQALEHTSPLKVYVTNRPADGGAEAFKIFFSQPADGSNILQATDNLVSNYVAGYIRYHPTKDLIPIGITQLTYNQIYVRSDDSRFNNWESFVAFAQSHAPITVANVGNTGSMEYLILNQLQQNLHLSIFQESYDRPQLRYQALLNRSVDALIEQPGDVKFLLEKSQIKPIISLVKQRPAGFPNIPALNDIKLNITPMFRFRGFFLHATTPPKTVKRITQQLQQAWASPSFQQFNKDNYMDLLPHYMDQQSAIPFINQLIIQYQQKNQHEP</sequence>
<dbReference type="PANTHER" id="PTHR42928">
    <property type="entry name" value="TRICARBOXYLATE-BINDING PROTEIN"/>
    <property type="match status" value="1"/>
</dbReference>
<evidence type="ECO:0000313" key="3">
    <source>
        <dbReference type="Proteomes" id="UP000690515"/>
    </source>
</evidence>
<dbReference type="InterPro" id="IPR042100">
    <property type="entry name" value="Bug_dom1"/>
</dbReference>
<dbReference type="PANTHER" id="PTHR42928:SF5">
    <property type="entry name" value="BLR1237 PROTEIN"/>
    <property type="match status" value="1"/>
</dbReference>
<dbReference type="EMBL" id="JAGSOY010000015">
    <property type="protein sequence ID" value="MBU2711109.1"/>
    <property type="molecule type" value="Genomic_DNA"/>
</dbReference>
<dbReference type="Gene3D" id="3.40.190.150">
    <property type="entry name" value="Bordetella uptake gene, domain 1"/>
    <property type="match status" value="1"/>
</dbReference>
<dbReference type="Pfam" id="PF03401">
    <property type="entry name" value="TctC"/>
    <property type="match status" value="1"/>
</dbReference>
<accession>A0ABS5ZAM6</accession>
<comment type="similarity">
    <text evidence="1">Belongs to the UPF0065 (bug) family.</text>
</comment>
<evidence type="ECO:0000256" key="1">
    <source>
        <dbReference type="ARBA" id="ARBA00006987"/>
    </source>
</evidence>
<gene>
    <name evidence="2" type="ORF">KCG35_08555</name>
</gene>
<proteinExistence type="inferred from homology"/>
<dbReference type="Proteomes" id="UP000690515">
    <property type="component" value="Unassembled WGS sequence"/>
</dbReference>
<organism evidence="2 3">
    <name type="scientific">Zooshikella harenae</name>
    <dbReference type="NCBI Taxonomy" id="2827238"/>
    <lineage>
        <taxon>Bacteria</taxon>
        <taxon>Pseudomonadati</taxon>
        <taxon>Pseudomonadota</taxon>
        <taxon>Gammaproteobacteria</taxon>
        <taxon>Oceanospirillales</taxon>
        <taxon>Zooshikellaceae</taxon>
        <taxon>Zooshikella</taxon>
    </lineage>
</organism>
<dbReference type="InterPro" id="IPR005064">
    <property type="entry name" value="BUG"/>
</dbReference>
<keyword evidence="3" id="KW-1185">Reference proteome</keyword>
<name>A0ABS5ZAM6_9GAMM</name>
<evidence type="ECO:0000313" key="2">
    <source>
        <dbReference type="EMBL" id="MBU2711109.1"/>
    </source>
</evidence>
<evidence type="ECO:0008006" key="4">
    <source>
        <dbReference type="Google" id="ProtNLM"/>
    </source>
</evidence>
<dbReference type="Gene3D" id="3.40.190.10">
    <property type="entry name" value="Periplasmic binding protein-like II"/>
    <property type="match status" value="1"/>
</dbReference>
<protein>
    <recommendedName>
        <fullName evidence="4">Tripartite tricarboxylate transporter substrate binding protein</fullName>
    </recommendedName>
</protein>
<dbReference type="RefSeq" id="WP_215819272.1">
    <property type="nucleotide sequence ID" value="NZ_JAGSOY010000015.1"/>
</dbReference>
<reference evidence="2 3" key="1">
    <citation type="submission" date="2021-04" db="EMBL/GenBank/DDBJ databases">
        <authorList>
            <person name="Pira H."/>
            <person name="Risdian C."/>
            <person name="Wink J."/>
        </authorList>
    </citation>
    <scope>NUCLEOTIDE SEQUENCE [LARGE SCALE GENOMIC DNA]</scope>
    <source>
        <strain evidence="2 3">WH53</strain>
    </source>
</reference>
<comment type="caution">
    <text evidence="2">The sequence shown here is derived from an EMBL/GenBank/DDBJ whole genome shotgun (WGS) entry which is preliminary data.</text>
</comment>
<dbReference type="SUPFAM" id="SSF53850">
    <property type="entry name" value="Periplasmic binding protein-like II"/>
    <property type="match status" value="1"/>
</dbReference>